<dbReference type="GO" id="GO:0006508">
    <property type="term" value="P:proteolysis"/>
    <property type="evidence" value="ECO:0007669"/>
    <property type="project" value="UniProtKB-KW"/>
</dbReference>
<dbReference type="InterPro" id="IPR002933">
    <property type="entry name" value="Peptidase_M20"/>
</dbReference>
<dbReference type="Gene3D" id="3.40.630.10">
    <property type="entry name" value="Zn peptidases"/>
    <property type="match status" value="1"/>
</dbReference>
<keyword evidence="3" id="KW-0378">Hydrolase</keyword>
<sequence length="464" mass="50432">MSRDAAIARAHAHFDGGEFLADLKRRVAIPTESQNPDRAPELVRYLTEEMEPAFAKLGFRCRILEEPKAKGPFLFAERIEDPALVTVFGYGHGDVIRGLDESWEPGLSPWIVTERGDRWYGRGVVDNKGQHGINLAAQAAVLAERGKLGFNAKWLIEMGEETGSPGLREVCARHKDLLASDVLIASDGPRLNAERPTVFLGSRGGASFDLWIDAREGGHHSGNWGGLLSNPAIQLSHAIASLIGPTGQIRVHELVPKHGLPEAVRRALADCELESGPGAPEIDPNWGEPGLTGPEKVFGWCSLEVLAMEAGTPRTPVNAIPPRAWARLQLRFVVDVDMDGIVPAVRRHLDRHGFAYVQVAPAREEVFPATRLDPDNPWVAWALDSIENTTGKKPALLPNLGGSLPNDAFSEILGLPTIWVPHSYPGCSQHAPNEHVPVALVREALGLMAGLYWDLPESGIGTRS</sequence>
<dbReference type="PANTHER" id="PTHR43270:SF12">
    <property type="entry name" value="SUCCINYL-DIAMINOPIMELATE DESUCCINYLASE"/>
    <property type="match status" value="1"/>
</dbReference>
<evidence type="ECO:0000256" key="3">
    <source>
        <dbReference type="ARBA" id="ARBA00022801"/>
    </source>
</evidence>
<dbReference type="GO" id="GO:0008233">
    <property type="term" value="F:peptidase activity"/>
    <property type="evidence" value="ECO:0007669"/>
    <property type="project" value="UniProtKB-KW"/>
</dbReference>
<organism evidence="4 5">
    <name type="scientific">Enterovirga aerilata</name>
    <dbReference type="NCBI Taxonomy" id="2730920"/>
    <lineage>
        <taxon>Bacteria</taxon>
        <taxon>Pseudomonadati</taxon>
        <taxon>Pseudomonadota</taxon>
        <taxon>Alphaproteobacteria</taxon>
        <taxon>Hyphomicrobiales</taxon>
        <taxon>Methylobacteriaceae</taxon>
        <taxon>Enterovirga</taxon>
    </lineage>
</organism>
<protein>
    <submittedName>
        <fullName evidence="4">M20 family metallopeptidase</fullName>
    </submittedName>
</protein>
<keyword evidence="2" id="KW-0479">Metal-binding</keyword>
<dbReference type="AlphaFoldDB" id="A0A849II21"/>
<evidence type="ECO:0000256" key="2">
    <source>
        <dbReference type="ARBA" id="ARBA00022723"/>
    </source>
</evidence>
<dbReference type="Pfam" id="PF01546">
    <property type="entry name" value="Peptidase_M20"/>
    <property type="match status" value="1"/>
</dbReference>
<dbReference type="GO" id="GO:0046872">
    <property type="term" value="F:metal ion binding"/>
    <property type="evidence" value="ECO:0007669"/>
    <property type="project" value="UniProtKB-KW"/>
</dbReference>
<comment type="caution">
    <text evidence="4">The sequence shown here is derived from an EMBL/GenBank/DDBJ whole genome shotgun (WGS) entry which is preliminary data.</text>
</comment>
<dbReference type="SUPFAM" id="SSF53187">
    <property type="entry name" value="Zn-dependent exopeptidases"/>
    <property type="match status" value="1"/>
</dbReference>
<name>A0A849II21_9HYPH</name>
<dbReference type="Gene3D" id="3.30.70.360">
    <property type="match status" value="1"/>
</dbReference>
<dbReference type="EMBL" id="JABEPP010000004">
    <property type="protein sequence ID" value="NNM73583.1"/>
    <property type="molecule type" value="Genomic_DNA"/>
</dbReference>
<gene>
    <name evidence="4" type="ORF">HJG44_14440</name>
</gene>
<dbReference type="NCBIfam" id="NF005478">
    <property type="entry name" value="PRK07079.1"/>
    <property type="match status" value="1"/>
</dbReference>
<evidence type="ECO:0000256" key="1">
    <source>
        <dbReference type="ARBA" id="ARBA00022670"/>
    </source>
</evidence>
<proteinExistence type="predicted"/>
<dbReference type="RefSeq" id="WP_171219088.1">
    <property type="nucleotide sequence ID" value="NZ_JABEPP010000004.1"/>
</dbReference>
<evidence type="ECO:0000313" key="5">
    <source>
        <dbReference type="Proteomes" id="UP000564885"/>
    </source>
</evidence>
<keyword evidence="5" id="KW-1185">Reference proteome</keyword>
<keyword evidence="1" id="KW-0645">Protease</keyword>
<reference evidence="4 5" key="1">
    <citation type="submission" date="2020-04" db="EMBL/GenBank/DDBJ databases">
        <title>Enterovirga sp. isolate from soil.</title>
        <authorList>
            <person name="Chea S."/>
            <person name="Kim D.-U."/>
        </authorList>
    </citation>
    <scope>NUCLEOTIDE SEQUENCE [LARGE SCALE GENOMIC DNA]</scope>
    <source>
        <strain evidence="4 5">DB1703</strain>
    </source>
</reference>
<dbReference type="Proteomes" id="UP000564885">
    <property type="component" value="Unassembled WGS sequence"/>
</dbReference>
<accession>A0A849II21</accession>
<dbReference type="InterPro" id="IPR051458">
    <property type="entry name" value="Cyt/Met_Dipeptidase"/>
</dbReference>
<evidence type="ECO:0000313" key="4">
    <source>
        <dbReference type="EMBL" id="NNM73583.1"/>
    </source>
</evidence>
<dbReference type="PANTHER" id="PTHR43270">
    <property type="entry name" value="BETA-ALA-HIS DIPEPTIDASE"/>
    <property type="match status" value="1"/>
</dbReference>